<dbReference type="PROSITE" id="PS51352">
    <property type="entry name" value="THIOREDOXIN_2"/>
    <property type="match status" value="1"/>
</dbReference>
<reference evidence="5" key="2">
    <citation type="journal article" date="2023" name="Nat. Commun.">
        <title>Cultivation of marine bacteria of the SAR202 clade.</title>
        <authorList>
            <person name="Lim Y."/>
            <person name="Seo J.H."/>
            <person name="Giovannoni S.J."/>
            <person name="Kang I."/>
            <person name="Cho J.C."/>
        </authorList>
    </citation>
    <scope>NUCLEOTIDE SEQUENCE</scope>
    <source>
        <strain evidence="5">JH1073</strain>
    </source>
</reference>
<evidence type="ECO:0000256" key="1">
    <source>
        <dbReference type="SAM" id="MobiDB-lite"/>
    </source>
</evidence>
<reference evidence="6 7" key="1">
    <citation type="submission" date="2019-11" db="EMBL/GenBank/DDBJ databases">
        <authorList>
            <person name="Cho J.-C."/>
        </authorList>
    </citation>
    <scope>NUCLEOTIDE SEQUENCE [LARGE SCALE GENOMIC DNA]</scope>
    <source>
        <strain evidence="5 6">JH1073</strain>
        <strain evidence="4 7">JH702</strain>
    </source>
</reference>
<dbReference type="InterPro" id="IPR050553">
    <property type="entry name" value="Thioredoxin_ResA/DsbE_sf"/>
</dbReference>
<dbReference type="EMBL" id="CP046147">
    <property type="protein sequence ID" value="WFG40434.1"/>
    <property type="molecule type" value="Genomic_DNA"/>
</dbReference>
<keyword evidence="6" id="KW-1185">Reference proteome</keyword>
<feature type="chain" id="PRO_5042596601" evidence="2">
    <location>
        <begin position="23"/>
        <end position="406"/>
    </location>
</feature>
<evidence type="ECO:0000313" key="4">
    <source>
        <dbReference type="EMBL" id="MDG0868023.1"/>
    </source>
</evidence>
<accession>A0AAJ5ZFU8</accession>
<evidence type="ECO:0000313" key="7">
    <source>
        <dbReference type="Proteomes" id="UP001321249"/>
    </source>
</evidence>
<sequence length="406" mass="45823">MKPHKSLFTWSLLAAITAFAIAACGGDLDPANAPTQIVVAPTATQSADSPEPTHTPVVSPTNPLPLPTYPDGVLEVYGGNGWLNSDPFTIAEQTADGKVVLVDFWTYTCVNCIRTFQFLKEWHAKYADNGLVILGVHTPEFEFEEDYNNVRDSLLREDIQWPIVQDNDYETWNSFGNRYWPAKYLIGIDGQLRYRHFGEGAYVEAEHAIRDALTEAGWDVSDIPIGTIDRSPRDPVANRITRELYGGYQRNYTQSGLYAGQEQYYIEPDSTREYLDDGNYTPQQWYLQGLWTNGPESIMHARSTDNLEDHIAFQFVGRSANVVVNPEGTEPYDVFVEIDGRPLKPEEAGMDIMFDDEGRSYFRVTEPRLYAFLETPEFGEHIVKLTSNSDDFAIFAFTFGINEGGI</sequence>
<protein>
    <submittedName>
        <fullName evidence="5">Redoxin domain-containing protein</fullName>
    </submittedName>
</protein>
<keyword evidence="2" id="KW-0732">Signal</keyword>
<dbReference type="SUPFAM" id="SSF52833">
    <property type="entry name" value="Thioredoxin-like"/>
    <property type="match status" value="1"/>
</dbReference>
<gene>
    <name evidence="4" type="ORF">GKO46_13225</name>
    <name evidence="5" type="ORF">GKO48_12730</name>
</gene>
<feature type="signal peptide" evidence="2">
    <location>
        <begin position="1"/>
        <end position="22"/>
    </location>
</feature>
<dbReference type="InterPro" id="IPR013766">
    <property type="entry name" value="Thioredoxin_domain"/>
</dbReference>
<dbReference type="EMBL" id="WMBE01000006">
    <property type="protein sequence ID" value="MDG0868023.1"/>
    <property type="molecule type" value="Genomic_DNA"/>
</dbReference>
<evidence type="ECO:0000256" key="2">
    <source>
        <dbReference type="SAM" id="SignalP"/>
    </source>
</evidence>
<dbReference type="AlphaFoldDB" id="A0AAJ5ZFU8"/>
<organism evidence="5 6">
    <name type="scientific">Candidatus Lucifugimonas marina</name>
    <dbReference type="NCBI Taxonomy" id="3038979"/>
    <lineage>
        <taxon>Bacteria</taxon>
        <taxon>Bacillati</taxon>
        <taxon>Chloroflexota</taxon>
        <taxon>Dehalococcoidia</taxon>
        <taxon>SAR202 cluster</taxon>
        <taxon>Candidatus Lucifugimonadales</taxon>
        <taxon>Candidatus Lucifugimonadaceae</taxon>
        <taxon>Candidatus Lucifugimonas</taxon>
    </lineage>
</organism>
<dbReference type="Pfam" id="PF17991">
    <property type="entry name" value="Thioredoxin_10"/>
    <property type="match status" value="1"/>
</dbReference>
<dbReference type="InterPro" id="IPR041017">
    <property type="entry name" value="Thioredoxin_10"/>
</dbReference>
<dbReference type="Proteomes" id="UP001219901">
    <property type="component" value="Chromosome"/>
</dbReference>
<dbReference type="PANTHER" id="PTHR42852:SF13">
    <property type="entry name" value="PROTEIN DIPZ"/>
    <property type="match status" value="1"/>
</dbReference>
<name>A0AAJ5ZFU8_9CHLR</name>
<evidence type="ECO:0000313" key="6">
    <source>
        <dbReference type="Proteomes" id="UP001219901"/>
    </source>
</evidence>
<dbReference type="Proteomes" id="UP001321249">
    <property type="component" value="Unassembled WGS sequence"/>
</dbReference>
<dbReference type="Gene3D" id="2.60.120.260">
    <property type="entry name" value="Galactose-binding domain-like"/>
    <property type="match status" value="1"/>
</dbReference>
<dbReference type="RefSeq" id="WP_342826961.1">
    <property type="nucleotide sequence ID" value="NZ_CP046146.1"/>
</dbReference>
<dbReference type="Pfam" id="PF13905">
    <property type="entry name" value="Thioredoxin_8"/>
    <property type="match status" value="1"/>
</dbReference>
<proteinExistence type="predicted"/>
<feature type="domain" description="Thioredoxin" evidence="3">
    <location>
        <begin position="55"/>
        <end position="214"/>
    </location>
</feature>
<dbReference type="InterPro" id="IPR012336">
    <property type="entry name" value="Thioredoxin-like_fold"/>
</dbReference>
<dbReference type="Gene3D" id="3.40.30.10">
    <property type="entry name" value="Glutaredoxin"/>
    <property type="match status" value="1"/>
</dbReference>
<dbReference type="InterPro" id="IPR036249">
    <property type="entry name" value="Thioredoxin-like_sf"/>
</dbReference>
<evidence type="ECO:0000313" key="5">
    <source>
        <dbReference type="EMBL" id="WFG40434.1"/>
    </source>
</evidence>
<reference evidence="6" key="3">
    <citation type="submission" date="2023-06" db="EMBL/GenBank/DDBJ databases">
        <title>Pangenomics reveal diversification of enzyme families and niche specialization in globally abundant SAR202 bacteria.</title>
        <authorList>
            <person name="Saw J.H.W."/>
        </authorList>
    </citation>
    <scope>NUCLEOTIDE SEQUENCE [LARGE SCALE GENOMIC DNA]</scope>
    <source>
        <strain evidence="6">JH1073</strain>
    </source>
</reference>
<dbReference type="PROSITE" id="PS51257">
    <property type="entry name" value="PROKAR_LIPOPROTEIN"/>
    <property type="match status" value="1"/>
</dbReference>
<dbReference type="PANTHER" id="PTHR42852">
    <property type="entry name" value="THIOL:DISULFIDE INTERCHANGE PROTEIN DSBE"/>
    <property type="match status" value="1"/>
</dbReference>
<evidence type="ECO:0000259" key="3">
    <source>
        <dbReference type="PROSITE" id="PS51352"/>
    </source>
</evidence>
<feature type="region of interest" description="Disordered" evidence="1">
    <location>
        <begin position="43"/>
        <end position="62"/>
    </location>
</feature>